<keyword evidence="10" id="KW-1185">Reference proteome</keyword>
<dbReference type="InterPro" id="IPR043131">
    <property type="entry name" value="BCAT-like_N"/>
</dbReference>
<evidence type="ECO:0000256" key="1">
    <source>
        <dbReference type="ARBA" id="ARBA00001933"/>
    </source>
</evidence>
<evidence type="ECO:0000256" key="5">
    <source>
        <dbReference type="ARBA" id="ARBA00022898"/>
    </source>
</evidence>
<dbReference type="EC" id="2.6.1.42" evidence="8"/>
<evidence type="ECO:0000256" key="6">
    <source>
        <dbReference type="RuleBase" id="RU004106"/>
    </source>
</evidence>
<name>A0ABR0JBB7_9EURO</name>
<evidence type="ECO:0000256" key="2">
    <source>
        <dbReference type="ARBA" id="ARBA00009320"/>
    </source>
</evidence>
<dbReference type="InterPro" id="IPR001544">
    <property type="entry name" value="Aminotrans_IV"/>
</dbReference>
<dbReference type="InterPro" id="IPR005786">
    <property type="entry name" value="B_amino_transII"/>
</dbReference>
<evidence type="ECO:0000256" key="3">
    <source>
        <dbReference type="ARBA" id="ARBA00022576"/>
    </source>
</evidence>
<keyword evidence="8" id="KW-0100">Branched-chain amino acid biosynthesis</keyword>
<keyword evidence="5 7" id="KW-0663">Pyridoxal phosphate</keyword>
<dbReference type="EMBL" id="JAVRRF010000011">
    <property type="protein sequence ID" value="KAK5060602.1"/>
    <property type="molecule type" value="Genomic_DNA"/>
</dbReference>
<gene>
    <name evidence="9" type="ORF">LTR69_005919</name>
</gene>
<sequence>MGDRDTSQSQTLPAQAIPITIPNGIHSKKLPLQAGLDASVIQITLTKQPRAVPTPGSAEERSQKVCTDHMISAEWTVDKGWAQPQIKPYGPLALMPTANVLHYATECFEGMKLYRGFDGKLRLFRPYANCLRMMKSAQRISLPSFEPREMLKMIRVLCALDGPKWLPQERRGSFLYIRPAMIGTDSCLGFEVPKEALLFAVISYWPQPAKPTKGKGLRLFASREDELRSWPNGTGFAKIGPNYGPALFAHGEAKRRGYDQVLWLYGPDCQITEAGSSNVFMIRRAQDGHLQMITAPLEEKTILAGVTRQSVLDLAREKFAAGQDVEVEDDTAAGPQHVAALEIIERNYTMPELLTDLKQGNLLSVFVVGTAAFVTAVSEIDFRGHEIQLETDATYHTELLRKWLNDIMYGNLPNEWAEVIEEEGPQ</sequence>
<dbReference type="SUPFAM" id="SSF56752">
    <property type="entry name" value="D-aminoacid aminotransferase-like PLP-dependent enzymes"/>
    <property type="match status" value="1"/>
</dbReference>
<comment type="catalytic activity">
    <reaction evidence="8">
        <text>L-valine + 2-oxoglutarate = 3-methyl-2-oxobutanoate + L-glutamate</text>
        <dbReference type="Rhea" id="RHEA:24813"/>
        <dbReference type="ChEBI" id="CHEBI:11851"/>
        <dbReference type="ChEBI" id="CHEBI:16810"/>
        <dbReference type="ChEBI" id="CHEBI:29985"/>
        <dbReference type="ChEBI" id="CHEBI:57762"/>
        <dbReference type="EC" id="2.6.1.42"/>
    </reaction>
</comment>
<dbReference type="Pfam" id="PF01063">
    <property type="entry name" value="Aminotran_4"/>
    <property type="match status" value="1"/>
</dbReference>
<dbReference type="Proteomes" id="UP001345691">
    <property type="component" value="Unassembled WGS sequence"/>
</dbReference>
<keyword evidence="3 8" id="KW-0032">Aminotransferase</keyword>
<comment type="catalytic activity">
    <reaction evidence="8">
        <text>L-leucine + 2-oxoglutarate = 4-methyl-2-oxopentanoate + L-glutamate</text>
        <dbReference type="Rhea" id="RHEA:18321"/>
        <dbReference type="ChEBI" id="CHEBI:16810"/>
        <dbReference type="ChEBI" id="CHEBI:17865"/>
        <dbReference type="ChEBI" id="CHEBI:29985"/>
        <dbReference type="ChEBI" id="CHEBI:57427"/>
        <dbReference type="EC" id="2.6.1.42"/>
    </reaction>
</comment>
<dbReference type="Gene3D" id="3.30.470.10">
    <property type="match status" value="1"/>
</dbReference>
<dbReference type="InterPro" id="IPR043132">
    <property type="entry name" value="BCAT-like_C"/>
</dbReference>
<comment type="cofactor">
    <cofactor evidence="1 7">
        <name>pyridoxal 5'-phosphate</name>
        <dbReference type="ChEBI" id="CHEBI:597326"/>
    </cofactor>
</comment>
<evidence type="ECO:0000313" key="9">
    <source>
        <dbReference type="EMBL" id="KAK5060602.1"/>
    </source>
</evidence>
<dbReference type="PROSITE" id="PS00770">
    <property type="entry name" value="AA_TRANSFER_CLASS_4"/>
    <property type="match status" value="1"/>
</dbReference>
<proteinExistence type="inferred from homology"/>
<dbReference type="PANTHER" id="PTHR11825:SF69">
    <property type="entry name" value="BRANCHED-CHAIN-AMINO-ACID AMINOTRANSFERASE"/>
    <property type="match status" value="1"/>
</dbReference>
<reference evidence="9 10" key="1">
    <citation type="submission" date="2023-08" db="EMBL/GenBank/DDBJ databases">
        <title>Black Yeasts Isolated from many extreme environments.</title>
        <authorList>
            <person name="Coleine C."/>
            <person name="Stajich J.E."/>
            <person name="Selbmann L."/>
        </authorList>
    </citation>
    <scope>NUCLEOTIDE SEQUENCE [LARGE SCALE GENOMIC DNA]</scope>
    <source>
        <strain evidence="9 10">CCFEE 6328</strain>
    </source>
</reference>
<dbReference type="InterPro" id="IPR018300">
    <property type="entry name" value="Aminotrans_IV_CS"/>
</dbReference>
<comment type="similarity">
    <text evidence="2 6">Belongs to the class-IV pyridoxal-phosphate-dependent aminotransferase family.</text>
</comment>
<organism evidence="9 10">
    <name type="scientific">Exophiala sideris</name>
    <dbReference type="NCBI Taxonomy" id="1016849"/>
    <lineage>
        <taxon>Eukaryota</taxon>
        <taxon>Fungi</taxon>
        <taxon>Dikarya</taxon>
        <taxon>Ascomycota</taxon>
        <taxon>Pezizomycotina</taxon>
        <taxon>Eurotiomycetes</taxon>
        <taxon>Chaetothyriomycetidae</taxon>
        <taxon>Chaetothyriales</taxon>
        <taxon>Herpotrichiellaceae</taxon>
        <taxon>Exophiala</taxon>
    </lineage>
</organism>
<accession>A0ABR0JBB7</accession>
<protein>
    <recommendedName>
        <fullName evidence="8">Branched-chain-amino-acid aminotransferase</fullName>
        <ecNumber evidence="8">2.6.1.42</ecNumber>
    </recommendedName>
</protein>
<evidence type="ECO:0000256" key="7">
    <source>
        <dbReference type="RuleBase" id="RU004516"/>
    </source>
</evidence>
<dbReference type="Gene3D" id="3.20.10.10">
    <property type="entry name" value="D-amino Acid Aminotransferase, subunit A, domain 2"/>
    <property type="match status" value="1"/>
</dbReference>
<dbReference type="PIRSF" id="PIRSF006468">
    <property type="entry name" value="BCAT1"/>
    <property type="match status" value="1"/>
</dbReference>
<comment type="caution">
    <text evidence="9">The sequence shown here is derived from an EMBL/GenBank/DDBJ whole genome shotgun (WGS) entry which is preliminary data.</text>
</comment>
<evidence type="ECO:0000313" key="10">
    <source>
        <dbReference type="Proteomes" id="UP001345691"/>
    </source>
</evidence>
<keyword evidence="4 8" id="KW-0808">Transferase</keyword>
<comment type="catalytic activity">
    <reaction evidence="8">
        <text>L-isoleucine + 2-oxoglutarate = (S)-3-methyl-2-oxopentanoate + L-glutamate</text>
        <dbReference type="Rhea" id="RHEA:24801"/>
        <dbReference type="ChEBI" id="CHEBI:16810"/>
        <dbReference type="ChEBI" id="CHEBI:29985"/>
        <dbReference type="ChEBI" id="CHEBI:35146"/>
        <dbReference type="ChEBI" id="CHEBI:58045"/>
        <dbReference type="EC" id="2.6.1.42"/>
    </reaction>
</comment>
<evidence type="ECO:0000256" key="4">
    <source>
        <dbReference type="ARBA" id="ARBA00022679"/>
    </source>
</evidence>
<keyword evidence="8" id="KW-0028">Amino-acid biosynthesis</keyword>
<evidence type="ECO:0000256" key="8">
    <source>
        <dbReference type="RuleBase" id="RU004517"/>
    </source>
</evidence>
<dbReference type="PANTHER" id="PTHR11825">
    <property type="entry name" value="SUBGROUP IIII AMINOTRANSFERASE"/>
    <property type="match status" value="1"/>
</dbReference>
<dbReference type="InterPro" id="IPR036038">
    <property type="entry name" value="Aminotransferase-like"/>
</dbReference>